<reference evidence="3" key="1">
    <citation type="submission" date="2023-06" db="EMBL/GenBank/DDBJ databases">
        <title>Genome-scale phylogeny and comparative genomics of the fungal order Sordariales.</title>
        <authorList>
            <consortium name="Lawrence Berkeley National Laboratory"/>
            <person name="Hensen N."/>
            <person name="Bonometti L."/>
            <person name="Westerberg I."/>
            <person name="Brannstrom I.O."/>
            <person name="Guillou S."/>
            <person name="Cros-Aarteil S."/>
            <person name="Calhoun S."/>
            <person name="Haridas S."/>
            <person name="Kuo A."/>
            <person name="Mondo S."/>
            <person name="Pangilinan J."/>
            <person name="Riley R."/>
            <person name="LaButti K."/>
            <person name="Andreopoulos B."/>
            <person name="Lipzen A."/>
            <person name="Chen C."/>
            <person name="Yanf M."/>
            <person name="Daum C."/>
            <person name="Ng V."/>
            <person name="Clum A."/>
            <person name="Steindorff A."/>
            <person name="Ohm R."/>
            <person name="Martin F."/>
            <person name="Silar P."/>
            <person name="Natvig D."/>
            <person name="Lalanne C."/>
            <person name="Gautier V."/>
            <person name="Ament-velasquez S.L."/>
            <person name="Kruys A."/>
            <person name="Hutchinson M.I."/>
            <person name="Powell A.J."/>
            <person name="Barry K."/>
            <person name="Miller A.N."/>
            <person name="Grigoriev I.V."/>
            <person name="Debuchy R."/>
            <person name="Gladieux P."/>
            <person name="Thoren M.H."/>
            <person name="Johannesson H."/>
        </authorList>
    </citation>
    <scope>NUCLEOTIDE SEQUENCE</scope>
    <source>
        <strain evidence="3">SMH3187-1</strain>
    </source>
</reference>
<dbReference type="Proteomes" id="UP001172155">
    <property type="component" value="Unassembled WGS sequence"/>
</dbReference>
<evidence type="ECO:0000259" key="2">
    <source>
        <dbReference type="Pfam" id="PF22807"/>
    </source>
</evidence>
<proteinExistence type="predicted"/>
<dbReference type="AlphaFoldDB" id="A0AA40K1L9"/>
<sequence length="418" mass="43916">MQVVVGALAALASLLIPGVSAQNCTALTARFAPKLGNGYTSAVIATGLRSPRHIVIDTAGNLLVAEGGSSSVRRLVLRENDGGTVCVTSNAVLASGTNHDVALSADGKTLFVSNLASVTAYPYDAEKGTVGTGKVIISNMSNQGTHPTRAIMVSKINPDIILVARGSNGNIDTATAQLSTGRAVIKMFSISQATAAPVDFNVGGETLGWGLRNIVGMGEDPVYGGVWSVENSIEDAKFNGKDVHNENPAEKANYHGSVNATGNPLKGANFGYPSCFPVWDPSFFGSGVQVGDLFHADNTPAATDCASRQKGRLNFPSHTAPLDIKFNANATAAFIAFHGGWNRQIPDGYRVMRINFKNGEPVEAATSREAQIPVMENQNTASCPRSCFRPVGLAFDKKGRLYVSSDSSGEIHVIYGLE</sequence>
<keyword evidence="1" id="KW-0732">Signal</keyword>
<name>A0AA40K1L9_9PEZI</name>
<accession>A0AA40K1L9</accession>
<dbReference type="Pfam" id="PF22807">
    <property type="entry name" value="TrAA12"/>
    <property type="match status" value="1"/>
</dbReference>
<dbReference type="Gene3D" id="2.120.10.30">
    <property type="entry name" value="TolB, C-terminal domain"/>
    <property type="match status" value="1"/>
</dbReference>
<feature type="domain" description="Pyrroloquinoline quinone-dependent pyranose dehydrogenase beta-propeller" evidence="2">
    <location>
        <begin position="34"/>
        <end position="415"/>
    </location>
</feature>
<dbReference type="InterPro" id="IPR054539">
    <property type="entry name" value="Beta-prop_PDH"/>
</dbReference>
<protein>
    <submittedName>
        <fullName evidence="3">Soluble quino protein glucose/sorbosone dehydrogenase</fullName>
    </submittedName>
</protein>
<feature type="signal peptide" evidence="1">
    <location>
        <begin position="1"/>
        <end position="21"/>
    </location>
</feature>
<gene>
    <name evidence="3" type="ORF">B0T18DRAFT_329443</name>
</gene>
<evidence type="ECO:0000313" key="4">
    <source>
        <dbReference type="Proteomes" id="UP001172155"/>
    </source>
</evidence>
<dbReference type="SUPFAM" id="SSF50952">
    <property type="entry name" value="Soluble quinoprotein glucose dehydrogenase"/>
    <property type="match status" value="1"/>
</dbReference>
<comment type="caution">
    <text evidence="3">The sequence shown here is derived from an EMBL/GenBank/DDBJ whole genome shotgun (WGS) entry which is preliminary data.</text>
</comment>
<organism evidence="3 4">
    <name type="scientific">Schizothecium vesticola</name>
    <dbReference type="NCBI Taxonomy" id="314040"/>
    <lineage>
        <taxon>Eukaryota</taxon>
        <taxon>Fungi</taxon>
        <taxon>Dikarya</taxon>
        <taxon>Ascomycota</taxon>
        <taxon>Pezizomycotina</taxon>
        <taxon>Sordariomycetes</taxon>
        <taxon>Sordariomycetidae</taxon>
        <taxon>Sordariales</taxon>
        <taxon>Schizotheciaceae</taxon>
        <taxon>Schizothecium</taxon>
    </lineage>
</organism>
<keyword evidence="4" id="KW-1185">Reference proteome</keyword>
<dbReference type="EMBL" id="JAUKUD010000005">
    <property type="protein sequence ID" value="KAK0742694.1"/>
    <property type="molecule type" value="Genomic_DNA"/>
</dbReference>
<evidence type="ECO:0000313" key="3">
    <source>
        <dbReference type="EMBL" id="KAK0742694.1"/>
    </source>
</evidence>
<feature type="chain" id="PRO_5041214094" evidence="1">
    <location>
        <begin position="22"/>
        <end position="418"/>
    </location>
</feature>
<evidence type="ECO:0000256" key="1">
    <source>
        <dbReference type="SAM" id="SignalP"/>
    </source>
</evidence>
<dbReference type="InterPro" id="IPR011042">
    <property type="entry name" value="6-blade_b-propeller_TolB-like"/>
</dbReference>
<dbReference type="InterPro" id="IPR011041">
    <property type="entry name" value="Quinoprot_gluc/sorb_DH_b-prop"/>
</dbReference>